<dbReference type="Gene3D" id="3.30.420.10">
    <property type="entry name" value="Ribonuclease H-like superfamily/Ribonuclease H"/>
    <property type="match status" value="1"/>
</dbReference>
<evidence type="ECO:0000313" key="1">
    <source>
        <dbReference type="EMBL" id="GFX86502.1"/>
    </source>
</evidence>
<evidence type="ECO:0000313" key="2">
    <source>
        <dbReference type="Proteomes" id="UP000887159"/>
    </source>
</evidence>
<comment type="caution">
    <text evidence="1">The sequence shown here is derived from an EMBL/GenBank/DDBJ whole genome shotgun (WGS) entry which is preliminary data.</text>
</comment>
<reference evidence="1" key="1">
    <citation type="submission" date="2020-08" db="EMBL/GenBank/DDBJ databases">
        <title>Multicomponent nature underlies the extraordinary mechanical properties of spider dragline silk.</title>
        <authorList>
            <person name="Kono N."/>
            <person name="Nakamura H."/>
            <person name="Mori M."/>
            <person name="Yoshida Y."/>
            <person name="Ohtoshi R."/>
            <person name="Malay A.D."/>
            <person name="Moran D.A.P."/>
            <person name="Tomita M."/>
            <person name="Numata K."/>
            <person name="Arakawa K."/>
        </authorList>
    </citation>
    <scope>NUCLEOTIDE SEQUENCE</scope>
</reference>
<dbReference type="AlphaFoldDB" id="A0A8X6RBC1"/>
<name>A0A8X6RBC1_TRICX</name>
<protein>
    <submittedName>
        <fullName evidence="1">HTH_Tnp_Tc3_2 domain-containing protein</fullName>
    </submittedName>
</protein>
<keyword evidence="2" id="KW-1185">Reference proteome</keyword>
<dbReference type="GO" id="GO:0003676">
    <property type="term" value="F:nucleic acid binding"/>
    <property type="evidence" value="ECO:0007669"/>
    <property type="project" value="InterPro"/>
</dbReference>
<dbReference type="EMBL" id="BMAU01021010">
    <property type="protein sequence ID" value="GFX86502.1"/>
    <property type="molecule type" value="Genomic_DNA"/>
</dbReference>
<gene>
    <name evidence="1" type="primary">AVEN_159390_1</name>
    <name evidence="1" type="ORF">TNCV_3727711</name>
</gene>
<organism evidence="1 2">
    <name type="scientific">Trichonephila clavipes</name>
    <name type="common">Golden silk orbweaver</name>
    <name type="synonym">Nephila clavipes</name>
    <dbReference type="NCBI Taxonomy" id="2585209"/>
    <lineage>
        <taxon>Eukaryota</taxon>
        <taxon>Metazoa</taxon>
        <taxon>Ecdysozoa</taxon>
        <taxon>Arthropoda</taxon>
        <taxon>Chelicerata</taxon>
        <taxon>Arachnida</taxon>
        <taxon>Araneae</taxon>
        <taxon>Araneomorphae</taxon>
        <taxon>Entelegynae</taxon>
        <taxon>Araneoidea</taxon>
        <taxon>Nephilidae</taxon>
        <taxon>Trichonephila</taxon>
    </lineage>
</organism>
<sequence length="131" mass="14773">METVLGHWISERMLGQGCPRAPMIREDRHLPITARRNKDATASQLSRELYAATGIVSFMGDCFQGAVGPDFILMDDNVRPHRDHLVDEFLENANICQMDWSTRFADLNLIEPARDAPRRAIATCNPPPRAL</sequence>
<dbReference type="Proteomes" id="UP000887159">
    <property type="component" value="Unassembled WGS sequence"/>
</dbReference>
<accession>A0A8X6RBC1</accession>
<dbReference type="InterPro" id="IPR036397">
    <property type="entry name" value="RNaseH_sf"/>
</dbReference>
<proteinExistence type="predicted"/>